<gene>
    <name evidence="1" type="ORF">NM688_g9314</name>
</gene>
<evidence type="ECO:0000313" key="1">
    <source>
        <dbReference type="EMBL" id="KAJ3519342.1"/>
    </source>
</evidence>
<organism evidence="1 2">
    <name type="scientific">Phlebia brevispora</name>
    <dbReference type="NCBI Taxonomy" id="194682"/>
    <lineage>
        <taxon>Eukaryota</taxon>
        <taxon>Fungi</taxon>
        <taxon>Dikarya</taxon>
        <taxon>Basidiomycota</taxon>
        <taxon>Agaricomycotina</taxon>
        <taxon>Agaricomycetes</taxon>
        <taxon>Polyporales</taxon>
        <taxon>Meruliaceae</taxon>
        <taxon>Phlebia</taxon>
    </lineage>
</organism>
<proteinExistence type="predicted"/>
<accession>A0ACC1RIB0</accession>
<reference evidence="1" key="1">
    <citation type="submission" date="2022-07" db="EMBL/GenBank/DDBJ databases">
        <title>Genome Sequence of Phlebia brevispora.</title>
        <authorList>
            <person name="Buettner E."/>
        </authorList>
    </citation>
    <scope>NUCLEOTIDE SEQUENCE</scope>
    <source>
        <strain evidence="1">MPL23</strain>
    </source>
</reference>
<protein>
    <submittedName>
        <fullName evidence="1">Uncharacterized protein</fullName>
    </submittedName>
</protein>
<dbReference type="Proteomes" id="UP001148662">
    <property type="component" value="Unassembled WGS sequence"/>
</dbReference>
<comment type="caution">
    <text evidence="1">The sequence shown here is derived from an EMBL/GenBank/DDBJ whole genome shotgun (WGS) entry which is preliminary data.</text>
</comment>
<evidence type="ECO:0000313" key="2">
    <source>
        <dbReference type="Proteomes" id="UP001148662"/>
    </source>
</evidence>
<keyword evidence="2" id="KW-1185">Reference proteome</keyword>
<dbReference type="EMBL" id="JANHOG010002853">
    <property type="protein sequence ID" value="KAJ3519342.1"/>
    <property type="molecule type" value="Genomic_DNA"/>
</dbReference>
<sequence>MWIFDSLDEVMDIFHLFPNLKAVNTNEIAWRQHLLTAAQGATSHKPFPSELQLESIVLRATGLTWQFVEFYQLKFNIHSLASLSIWQLHTDDIEILGRFLRVIGPHLRRLQLKLSDVRFVDEPGYLTPEDTWPLLNLQECIALQSFILFVPMDDDPSLPGPAIDYIPYWESVEILLEDLPPNVTDLRFGLEVLCKHFLKELLEEVRWTVIEGVLARLPELKSLSFLREDRHEEHVVAELPSAVQRLIKRMLPSAAQRQLLCFSVPRRRIETY</sequence>
<name>A0ACC1RIB0_9APHY</name>